<protein>
    <submittedName>
        <fullName evidence="1">Uncharacterized protein</fullName>
    </submittedName>
</protein>
<proteinExistence type="predicted"/>
<sequence>MEQVLEAEIVEFDSEKAKINKAQLNPDEIIQLDLVVDDYNKLRQIILANVAQLKVMSDNLVQEMEIEGYNPDLVTAYSKLIETSNKSLKILTDSYKGISDILININKINALHPSTEVKEDFEAISTADVIKRIRDSKSSDKQTG</sequence>
<dbReference type="EMBL" id="HM246721">
    <property type="protein sequence ID" value="AEI88236.1"/>
    <property type="molecule type" value="Genomic_DNA"/>
</dbReference>
<reference evidence="1" key="1">
    <citation type="submission" date="2010-05" db="EMBL/GenBank/DDBJ databases">
        <authorList>
            <person name="Carvalho C.A."/>
            <person name="Lingohr E.J."/>
            <person name="Kropinski A.M."/>
            <person name="Azeredo J.C."/>
        </authorList>
    </citation>
    <scope>NUCLEOTIDE SEQUENCE</scope>
</reference>
<name>H6SUH0_9CAUD</name>
<reference evidence="1" key="2">
    <citation type="journal article" date="2012" name="Virol. J.">
        <title>The genome and proteome of a Campylobacter coli bacteriophage vB_CcoM-IBB_35 reveal unusual features.</title>
        <authorList>
            <person name="Carvalho C.M."/>
            <person name="Kropinski A.M."/>
            <person name="Lingohr E.J."/>
            <person name="Santos S.B."/>
            <person name="King J."/>
            <person name="Azeredo J."/>
        </authorList>
    </citation>
    <scope>NUCLEOTIDE SEQUENCE</scope>
</reference>
<accession>H6SUH0</accession>
<evidence type="ECO:0000313" key="1">
    <source>
        <dbReference type="EMBL" id="AEI88236.1"/>
    </source>
</evidence>
<organism evidence="1">
    <name type="scientific">Campylobacter virus IBB35</name>
    <dbReference type="NCBI Taxonomy" id="1006972"/>
    <lineage>
        <taxon>Viruses</taxon>
        <taxon>Duplodnaviria</taxon>
        <taxon>Heunggongvirae</taxon>
        <taxon>Uroviricota</taxon>
        <taxon>Caudoviricetes</taxon>
        <taxon>Connertonviridae</taxon>
        <taxon>Firehammervirus</taxon>
    </lineage>
</organism>